<accession>A0A7Y8EKP8</accession>
<dbReference type="Gene3D" id="3.40.50.300">
    <property type="entry name" value="P-loop containing nucleotide triphosphate hydrolases"/>
    <property type="match status" value="1"/>
</dbReference>
<evidence type="ECO:0000313" key="2">
    <source>
        <dbReference type="EMBL" id="NWE16361.1"/>
    </source>
</evidence>
<dbReference type="PANTHER" id="PTHR43441:SF3">
    <property type="entry name" value="ACETYLTRANSFERASE"/>
    <property type="match status" value="1"/>
</dbReference>
<dbReference type="InterPro" id="IPR000182">
    <property type="entry name" value="GNAT_dom"/>
</dbReference>
<dbReference type="PANTHER" id="PTHR43441">
    <property type="entry name" value="RIBOSOMAL-PROTEIN-SERINE ACETYLTRANSFERASE"/>
    <property type="match status" value="1"/>
</dbReference>
<evidence type="ECO:0000259" key="1">
    <source>
        <dbReference type="PROSITE" id="PS51186"/>
    </source>
</evidence>
<dbReference type="PROSITE" id="PS51186">
    <property type="entry name" value="GNAT"/>
    <property type="match status" value="1"/>
</dbReference>
<sequence length="355" mass="39610">MNPDAQNTGTQDADLPLVINPDDYLETEFGREFTPERNRQAWQLAYARLRLVLSEASEGAHVYVVMGVQGAGKSRWVSENLERLGRGAIVFDAALPARRHREELLSIVREYAIPAIGILVSAPLALALSRNAQRNADKRVPEEALKSVFNMLETPSEDEGFVWVQTIEQQAPLPTTLQTARMTLVVPDVVLAEKLADALNASYALHRQFLVWSKPHWTLEDTQESLQRATKDFDEPAGEKRYFLLSRNDPQALVGCIGLLPLVDEVYSYEVGYWGNQAHAGLGLMREALAALVSQLTGHTLRLTTSSANLSSQRLAEAAGFEWVETLQGARRCEYFGVRDTLIYRRASRDTNTLS</sequence>
<organism evidence="2 3">
    <name type="scientific">Pseudomonas yamanorum</name>
    <dbReference type="NCBI Taxonomy" id="515393"/>
    <lineage>
        <taxon>Bacteria</taxon>
        <taxon>Pseudomonadati</taxon>
        <taxon>Pseudomonadota</taxon>
        <taxon>Gammaproteobacteria</taxon>
        <taxon>Pseudomonadales</taxon>
        <taxon>Pseudomonadaceae</taxon>
        <taxon>Pseudomonas</taxon>
    </lineage>
</organism>
<evidence type="ECO:0000313" key="3">
    <source>
        <dbReference type="Proteomes" id="UP000531950"/>
    </source>
</evidence>
<dbReference type="GO" id="GO:1990189">
    <property type="term" value="F:protein N-terminal-serine acetyltransferase activity"/>
    <property type="evidence" value="ECO:0007669"/>
    <property type="project" value="TreeGrafter"/>
</dbReference>
<dbReference type="EMBL" id="JACARG010000050">
    <property type="protein sequence ID" value="NWE16361.1"/>
    <property type="molecule type" value="Genomic_DNA"/>
</dbReference>
<dbReference type="Proteomes" id="UP000531950">
    <property type="component" value="Unassembled WGS sequence"/>
</dbReference>
<dbReference type="SUPFAM" id="SSF55729">
    <property type="entry name" value="Acyl-CoA N-acyltransferases (Nat)"/>
    <property type="match status" value="1"/>
</dbReference>
<dbReference type="Gene3D" id="3.40.630.30">
    <property type="match status" value="1"/>
</dbReference>
<dbReference type="InterPro" id="IPR016181">
    <property type="entry name" value="Acyl_CoA_acyltransferase"/>
</dbReference>
<keyword evidence="2" id="KW-0808">Transferase</keyword>
<protein>
    <submittedName>
        <fullName evidence="2">GNAT family N-acetyltransferase</fullName>
    </submittedName>
</protein>
<gene>
    <name evidence="2" type="ORF">HX822_25765</name>
</gene>
<feature type="domain" description="N-acetyltransferase" evidence="1">
    <location>
        <begin position="189"/>
        <end position="348"/>
    </location>
</feature>
<dbReference type="InterPro" id="IPR027417">
    <property type="entry name" value="P-loop_NTPase"/>
</dbReference>
<dbReference type="GO" id="GO:0008999">
    <property type="term" value="F:protein-N-terminal-alanine acetyltransferase activity"/>
    <property type="evidence" value="ECO:0007669"/>
    <property type="project" value="TreeGrafter"/>
</dbReference>
<dbReference type="AlphaFoldDB" id="A0A7Y8EKP8"/>
<dbReference type="SUPFAM" id="SSF52540">
    <property type="entry name" value="P-loop containing nucleoside triphosphate hydrolases"/>
    <property type="match status" value="1"/>
</dbReference>
<proteinExistence type="predicted"/>
<reference evidence="2 3" key="1">
    <citation type="submission" date="2020-04" db="EMBL/GenBank/DDBJ databases">
        <title>Molecular characterization of pseudomonads from Agaricus bisporus reveal novel blotch 2 pathogens in Western Europe.</title>
        <authorList>
            <person name="Taparia T."/>
            <person name="Krijger M."/>
            <person name="Haynes E."/>
            <person name="Elpinstone J.G."/>
            <person name="Noble R."/>
            <person name="Van Der Wolf J."/>
        </authorList>
    </citation>
    <scope>NUCLEOTIDE SEQUENCE [LARGE SCALE GENOMIC DNA]</scope>
    <source>
        <strain evidence="2 3">IPO3782</strain>
    </source>
</reference>
<dbReference type="Pfam" id="PF13302">
    <property type="entry name" value="Acetyltransf_3"/>
    <property type="match status" value="1"/>
</dbReference>
<dbReference type="InterPro" id="IPR051908">
    <property type="entry name" value="Ribosomal_N-acetyltransferase"/>
</dbReference>
<comment type="caution">
    <text evidence="2">The sequence shown here is derived from an EMBL/GenBank/DDBJ whole genome shotgun (WGS) entry which is preliminary data.</text>
</comment>
<dbReference type="GO" id="GO:0005737">
    <property type="term" value="C:cytoplasm"/>
    <property type="evidence" value="ECO:0007669"/>
    <property type="project" value="TreeGrafter"/>
</dbReference>
<name>A0A7Y8EKP8_9PSED</name>
<dbReference type="Pfam" id="PF13671">
    <property type="entry name" value="AAA_33"/>
    <property type="match status" value="1"/>
</dbReference>